<dbReference type="PRINTS" id="PR00689">
    <property type="entry name" value="ACOABINDINGP"/>
</dbReference>
<comment type="similarity">
    <text evidence="1">Belongs to the ACBP family.</text>
</comment>
<evidence type="ECO:0000313" key="5">
    <source>
        <dbReference type="Proteomes" id="UP000249619"/>
    </source>
</evidence>
<evidence type="ECO:0000259" key="3">
    <source>
        <dbReference type="PROSITE" id="PS51228"/>
    </source>
</evidence>
<dbReference type="AlphaFoldDB" id="A0A364N9R7"/>
<feature type="domain" description="ACB" evidence="3">
    <location>
        <begin position="1"/>
        <end position="98"/>
    </location>
</feature>
<dbReference type="EMBL" id="QGDH01000031">
    <property type="protein sequence ID" value="RAR13751.1"/>
    <property type="molecule type" value="Genomic_DNA"/>
</dbReference>
<evidence type="ECO:0000256" key="1">
    <source>
        <dbReference type="ARBA" id="ARBA00005567"/>
    </source>
</evidence>
<dbReference type="OrthoDB" id="346910at2759"/>
<dbReference type="PANTHER" id="PTHR23310">
    <property type="entry name" value="ACYL-COA-BINDING PROTEIN, ACBP"/>
    <property type="match status" value="1"/>
</dbReference>
<dbReference type="Proteomes" id="UP000249619">
    <property type="component" value="Unassembled WGS sequence"/>
</dbReference>
<dbReference type="SUPFAM" id="SSF47027">
    <property type="entry name" value="Acyl-CoA binding protein"/>
    <property type="match status" value="1"/>
</dbReference>
<dbReference type="PROSITE" id="PS51228">
    <property type="entry name" value="ACB_2"/>
    <property type="match status" value="1"/>
</dbReference>
<accession>A0A364N9R7</accession>
<protein>
    <submittedName>
        <fullName evidence="4">Acyl binding protein</fullName>
    </submittedName>
</protein>
<dbReference type="Gene3D" id="1.20.80.10">
    <property type="match status" value="1"/>
</dbReference>
<evidence type="ECO:0000313" key="4">
    <source>
        <dbReference type="EMBL" id="RAR13751.1"/>
    </source>
</evidence>
<comment type="caution">
    <text evidence="4">The sequence shown here is derived from an EMBL/GenBank/DDBJ whole genome shotgun (WGS) entry which is preliminary data.</text>
</comment>
<sequence>MPSAKYTEVYQKVSEMGTKLKTAGKSGPSNDEQLNLYAYAKVAEGKDFGEAKKPGVFDLAGKAKYNKWKDVVDAGTTQEQAEEEYIKHGEAILAKYDN</sequence>
<evidence type="ECO:0000256" key="2">
    <source>
        <dbReference type="ARBA" id="ARBA00023121"/>
    </source>
</evidence>
<gene>
    <name evidence="4" type="ORF">DDE83_002936</name>
</gene>
<reference evidence="5" key="1">
    <citation type="submission" date="2018-05" db="EMBL/GenBank/DDBJ databases">
        <title>Draft genome sequence of Stemphylium lycopersici strain CIDEFI 213.</title>
        <authorList>
            <person name="Medina R."/>
            <person name="Franco M.E.E."/>
            <person name="Lucentini C.G."/>
            <person name="Saparrat M.C.N."/>
            <person name="Balatti P.A."/>
        </authorList>
    </citation>
    <scope>NUCLEOTIDE SEQUENCE [LARGE SCALE GENOMIC DNA]</scope>
    <source>
        <strain evidence="5">CIDEFI 213</strain>
    </source>
</reference>
<keyword evidence="5" id="KW-1185">Reference proteome</keyword>
<dbReference type="InterPro" id="IPR000582">
    <property type="entry name" value="Acyl-CoA-binding_protein"/>
</dbReference>
<organism evidence="4 5">
    <name type="scientific">Stemphylium lycopersici</name>
    <name type="common">Tomato gray leaf spot disease fungus</name>
    <name type="synonym">Thyrospora lycopersici</name>
    <dbReference type="NCBI Taxonomy" id="183478"/>
    <lineage>
        <taxon>Eukaryota</taxon>
        <taxon>Fungi</taxon>
        <taxon>Dikarya</taxon>
        <taxon>Ascomycota</taxon>
        <taxon>Pezizomycotina</taxon>
        <taxon>Dothideomycetes</taxon>
        <taxon>Pleosporomycetidae</taxon>
        <taxon>Pleosporales</taxon>
        <taxon>Pleosporineae</taxon>
        <taxon>Pleosporaceae</taxon>
        <taxon>Stemphylium</taxon>
    </lineage>
</organism>
<keyword evidence="2" id="KW-0446">Lipid-binding</keyword>
<dbReference type="GO" id="GO:0000062">
    <property type="term" value="F:fatty-acyl-CoA binding"/>
    <property type="evidence" value="ECO:0007669"/>
    <property type="project" value="InterPro"/>
</dbReference>
<dbReference type="Pfam" id="PF00887">
    <property type="entry name" value="ACBP"/>
    <property type="match status" value="1"/>
</dbReference>
<dbReference type="GO" id="GO:0006631">
    <property type="term" value="P:fatty acid metabolic process"/>
    <property type="evidence" value="ECO:0007669"/>
    <property type="project" value="TreeGrafter"/>
</dbReference>
<dbReference type="PANTHER" id="PTHR23310:SF62">
    <property type="entry name" value="ACYL-COA BINDING PROTEIN 1, ISOFORM A"/>
    <property type="match status" value="1"/>
</dbReference>
<dbReference type="STRING" id="183478.A0A364N9R7"/>
<name>A0A364N9R7_STELY</name>
<dbReference type="InterPro" id="IPR014352">
    <property type="entry name" value="FERM/acyl-CoA-bd_prot_sf"/>
</dbReference>
<proteinExistence type="inferred from homology"/>
<dbReference type="InterPro" id="IPR035984">
    <property type="entry name" value="Acyl-CoA-binding_sf"/>
</dbReference>